<evidence type="ECO:0000256" key="2">
    <source>
        <dbReference type="ARBA" id="ARBA00022747"/>
    </source>
</evidence>
<comment type="similarity">
    <text evidence="1">Belongs to the type-I restriction system S methylase family.</text>
</comment>
<feature type="domain" description="Type I restriction modification DNA specificity" evidence="4">
    <location>
        <begin position="1"/>
        <end position="173"/>
    </location>
</feature>
<evidence type="ECO:0000256" key="3">
    <source>
        <dbReference type="ARBA" id="ARBA00023125"/>
    </source>
</evidence>
<dbReference type="EMBL" id="JANIEN010000013">
    <property type="protein sequence ID" value="MDT3453094.1"/>
    <property type="molecule type" value="Genomic_DNA"/>
</dbReference>
<dbReference type="GO" id="GO:0003677">
    <property type="term" value="F:DNA binding"/>
    <property type="evidence" value="ECO:0007669"/>
    <property type="project" value="UniProtKB-KW"/>
</dbReference>
<reference evidence="5" key="1">
    <citation type="submission" date="2022-07" db="EMBL/GenBank/DDBJ databases">
        <title>Sequence of Pasteurella multocoda 17BRD-035.</title>
        <authorList>
            <person name="Roy Chowdhury P."/>
            <person name="Alhamami T."/>
            <person name="Trott D.J."/>
            <person name="Djordvevic S.P."/>
        </authorList>
    </citation>
    <scope>NUCLEOTIDE SEQUENCE</scope>
    <source>
        <strain evidence="5">17BRD-035</strain>
    </source>
</reference>
<evidence type="ECO:0000259" key="4">
    <source>
        <dbReference type="Pfam" id="PF01420"/>
    </source>
</evidence>
<dbReference type="InterPro" id="IPR044946">
    <property type="entry name" value="Restrct_endonuc_typeI_TRD_sf"/>
</dbReference>
<dbReference type="GO" id="GO:0004519">
    <property type="term" value="F:endonuclease activity"/>
    <property type="evidence" value="ECO:0007669"/>
    <property type="project" value="UniProtKB-KW"/>
</dbReference>
<dbReference type="EC" id="3.1.21.-" evidence="5"/>
<protein>
    <submittedName>
        <fullName evidence="5">Restriction endonuclease subunit S</fullName>
        <ecNumber evidence="5">3.1.21.-</ecNumber>
    </submittedName>
</protein>
<keyword evidence="5" id="KW-0540">Nuclease</keyword>
<keyword evidence="2" id="KW-0680">Restriction system</keyword>
<keyword evidence="3" id="KW-0238">DNA-binding</keyword>
<keyword evidence="5" id="KW-0378">Hydrolase</keyword>
<evidence type="ECO:0000256" key="1">
    <source>
        <dbReference type="ARBA" id="ARBA00010923"/>
    </source>
</evidence>
<organism evidence="5 6">
    <name type="scientific">Pasteurella multocida</name>
    <dbReference type="NCBI Taxonomy" id="747"/>
    <lineage>
        <taxon>Bacteria</taxon>
        <taxon>Pseudomonadati</taxon>
        <taxon>Pseudomonadota</taxon>
        <taxon>Gammaproteobacteria</taxon>
        <taxon>Pasteurellales</taxon>
        <taxon>Pasteurellaceae</taxon>
        <taxon>Pasteurella</taxon>
    </lineage>
</organism>
<dbReference type="RefSeq" id="WP_156732481.1">
    <property type="nucleotide sequence ID" value="NZ_CP033598.1"/>
</dbReference>
<comment type="caution">
    <text evidence="5">The sequence shown here is derived from an EMBL/GenBank/DDBJ whole genome shotgun (WGS) entry which is preliminary data.</text>
</comment>
<feature type="domain" description="Type I restriction modification DNA specificity" evidence="4">
    <location>
        <begin position="255"/>
        <end position="436"/>
    </location>
</feature>
<dbReference type="GO" id="GO:0016787">
    <property type="term" value="F:hydrolase activity"/>
    <property type="evidence" value="ECO:0007669"/>
    <property type="project" value="UniProtKB-KW"/>
</dbReference>
<sequence>MSSWKIVKLVEIVDVISEKIDVQSLNPSKYISTENMLPNKCGIEISSSLPNVTKVNKFCNSDTLFSNIRTYFKKVWQAEFSGGASPDVLIFRTKDKNILDPDYLYYLLSDDNFIEYSNLTSKGAKMPRGDKSAMMLFEVNLPNLDKQQEISAYLKSVDNKIQLNTQTNQTLEQIAQAIFKSWFVDFDPVKAKVDALANGGSQADAERTAMQVISGKTDAELTQMQQTQPDAYKTLEKTTALFPSEMVESELGSVPKGWVYCKVGDVIEVVDYVANGSFASLKANVTLLDEPNYAIYVRTTDFNAGFSKSLKYVDKKSYDFLKKSSLNGNEVIISNVGDVGTVFRPPKWLNMPMTLGSNAIALKADAISHYLYFYFNSNFGQWQINGITSGSAQMKFNKTGFRNLKFLVPDKDVLTIFESRLDAIYNKITENTKENKLLSENRDLLLPKLLSGELEV</sequence>
<dbReference type="InterPro" id="IPR052021">
    <property type="entry name" value="Type-I_RS_S_subunit"/>
</dbReference>
<dbReference type="GO" id="GO:0009307">
    <property type="term" value="P:DNA restriction-modification system"/>
    <property type="evidence" value="ECO:0007669"/>
    <property type="project" value="UniProtKB-KW"/>
</dbReference>
<dbReference type="InterPro" id="IPR000055">
    <property type="entry name" value="Restrct_endonuc_typeI_TRD"/>
</dbReference>
<dbReference type="Proteomes" id="UP001182304">
    <property type="component" value="Unassembled WGS sequence"/>
</dbReference>
<dbReference type="PANTHER" id="PTHR30408:SF13">
    <property type="entry name" value="TYPE I RESTRICTION ENZYME HINDI SPECIFICITY SUBUNIT"/>
    <property type="match status" value="1"/>
</dbReference>
<accession>A0AAW8VA02</accession>
<evidence type="ECO:0000313" key="5">
    <source>
        <dbReference type="EMBL" id="MDT3453094.1"/>
    </source>
</evidence>
<dbReference type="SUPFAM" id="SSF116734">
    <property type="entry name" value="DNA methylase specificity domain"/>
    <property type="match status" value="2"/>
</dbReference>
<gene>
    <name evidence="5" type="ORF">NQF69_09960</name>
</gene>
<evidence type="ECO:0000313" key="6">
    <source>
        <dbReference type="Proteomes" id="UP001182304"/>
    </source>
</evidence>
<dbReference type="Gene3D" id="3.90.220.20">
    <property type="entry name" value="DNA methylase specificity domains"/>
    <property type="match status" value="2"/>
</dbReference>
<name>A0AAW8VA02_PASMD</name>
<dbReference type="Pfam" id="PF01420">
    <property type="entry name" value="Methylase_S"/>
    <property type="match status" value="2"/>
</dbReference>
<keyword evidence="5" id="KW-0255">Endonuclease</keyword>
<dbReference type="PANTHER" id="PTHR30408">
    <property type="entry name" value="TYPE-1 RESTRICTION ENZYME ECOKI SPECIFICITY PROTEIN"/>
    <property type="match status" value="1"/>
</dbReference>
<dbReference type="AlphaFoldDB" id="A0AAW8VA02"/>
<proteinExistence type="inferred from homology"/>